<gene>
    <name evidence="1" type="ORF">ACJMK2_006983</name>
</gene>
<protein>
    <submittedName>
        <fullName evidence="1">Uncharacterized protein</fullName>
    </submittedName>
</protein>
<comment type="caution">
    <text evidence="1">The sequence shown here is derived from an EMBL/GenBank/DDBJ whole genome shotgun (WGS) entry which is preliminary data.</text>
</comment>
<sequence>DIAPSALLTFYKDTGTQVTDGSCTSPEELYTSRLVLPLYTIWQDNIDKNVTLAC</sequence>
<accession>A0ABD3VK11</accession>
<dbReference type="Proteomes" id="UP001634394">
    <property type="component" value="Unassembled WGS sequence"/>
</dbReference>
<dbReference type="EMBL" id="JBJQND010000011">
    <property type="protein sequence ID" value="KAL3860887.1"/>
    <property type="molecule type" value="Genomic_DNA"/>
</dbReference>
<name>A0ABD3VK11_SINWO</name>
<keyword evidence="2" id="KW-1185">Reference proteome</keyword>
<feature type="non-terminal residue" evidence="1">
    <location>
        <position position="54"/>
    </location>
</feature>
<feature type="non-terminal residue" evidence="1">
    <location>
        <position position="1"/>
    </location>
</feature>
<evidence type="ECO:0000313" key="2">
    <source>
        <dbReference type="Proteomes" id="UP001634394"/>
    </source>
</evidence>
<evidence type="ECO:0000313" key="1">
    <source>
        <dbReference type="EMBL" id="KAL3860887.1"/>
    </source>
</evidence>
<reference evidence="1 2" key="1">
    <citation type="submission" date="2024-11" db="EMBL/GenBank/DDBJ databases">
        <title>Chromosome-level genome assembly of the freshwater bivalve Anodonta woodiana.</title>
        <authorList>
            <person name="Chen X."/>
        </authorList>
    </citation>
    <scope>NUCLEOTIDE SEQUENCE [LARGE SCALE GENOMIC DNA]</scope>
    <source>
        <strain evidence="1">MN2024</strain>
        <tissue evidence="1">Gills</tissue>
    </source>
</reference>
<organism evidence="1 2">
    <name type="scientific">Sinanodonta woodiana</name>
    <name type="common">Chinese pond mussel</name>
    <name type="synonym">Anodonta woodiana</name>
    <dbReference type="NCBI Taxonomy" id="1069815"/>
    <lineage>
        <taxon>Eukaryota</taxon>
        <taxon>Metazoa</taxon>
        <taxon>Spiralia</taxon>
        <taxon>Lophotrochozoa</taxon>
        <taxon>Mollusca</taxon>
        <taxon>Bivalvia</taxon>
        <taxon>Autobranchia</taxon>
        <taxon>Heteroconchia</taxon>
        <taxon>Palaeoheterodonta</taxon>
        <taxon>Unionida</taxon>
        <taxon>Unionoidea</taxon>
        <taxon>Unionidae</taxon>
        <taxon>Unioninae</taxon>
        <taxon>Sinanodonta</taxon>
    </lineage>
</organism>
<proteinExistence type="predicted"/>
<dbReference type="AlphaFoldDB" id="A0ABD3VK11"/>